<keyword evidence="2" id="KW-1185">Reference proteome</keyword>
<sequence length="119" mass="13558">MTVTATLPQVSEVFATKHGCVQQDDAQRRWLVEFAGRTASFDHRNLMKLRKAVYAIDIEQRLLEGAHGPDVEIIFICASEHCYVLSLLQVIAIKDLLEGAFVMLELNQIIHNRLYRAYA</sequence>
<reference evidence="1" key="1">
    <citation type="submission" date="2020-10" db="EMBL/GenBank/DDBJ databases">
        <title>Mucilaginibacter mali sp. nov., isolated from rhizosphere soil of apple orchard.</title>
        <authorList>
            <person name="Lee J.-S."/>
            <person name="Kim H.S."/>
            <person name="Kim J.-S."/>
        </authorList>
    </citation>
    <scope>NUCLEOTIDE SEQUENCE</scope>
    <source>
        <strain evidence="1">KCTC 22746</strain>
    </source>
</reference>
<proteinExistence type="predicted"/>
<protein>
    <submittedName>
        <fullName evidence="1">Uncharacterized protein</fullName>
    </submittedName>
</protein>
<gene>
    <name evidence="1" type="ORF">IRJ16_08010</name>
</gene>
<comment type="caution">
    <text evidence="1">The sequence shown here is derived from an EMBL/GenBank/DDBJ whole genome shotgun (WGS) entry which is preliminary data.</text>
</comment>
<organism evidence="1 2">
    <name type="scientific">Mucilaginibacter myungsuensis</name>
    <dbReference type="NCBI Taxonomy" id="649104"/>
    <lineage>
        <taxon>Bacteria</taxon>
        <taxon>Pseudomonadati</taxon>
        <taxon>Bacteroidota</taxon>
        <taxon>Sphingobacteriia</taxon>
        <taxon>Sphingobacteriales</taxon>
        <taxon>Sphingobacteriaceae</taxon>
        <taxon>Mucilaginibacter</taxon>
    </lineage>
</organism>
<dbReference type="RefSeq" id="WP_194111036.1">
    <property type="nucleotide sequence ID" value="NZ_JADFFL010000003.1"/>
</dbReference>
<evidence type="ECO:0000313" key="1">
    <source>
        <dbReference type="EMBL" id="MBE9661826.1"/>
    </source>
</evidence>
<dbReference type="EMBL" id="JADFFL010000003">
    <property type="protein sequence ID" value="MBE9661826.1"/>
    <property type="molecule type" value="Genomic_DNA"/>
</dbReference>
<accession>A0A929KUI6</accession>
<dbReference type="AlphaFoldDB" id="A0A929KUI6"/>
<name>A0A929KUI6_9SPHI</name>
<dbReference type="Proteomes" id="UP000622475">
    <property type="component" value="Unassembled WGS sequence"/>
</dbReference>
<evidence type="ECO:0000313" key="2">
    <source>
        <dbReference type="Proteomes" id="UP000622475"/>
    </source>
</evidence>